<protein>
    <submittedName>
        <fullName evidence="1">Uncharacterized protein</fullName>
    </submittedName>
</protein>
<comment type="caution">
    <text evidence="1">The sequence shown here is derived from an EMBL/GenBank/DDBJ whole genome shotgun (WGS) entry which is preliminary data.</text>
</comment>
<dbReference type="AlphaFoldDB" id="A0A5N4CBG2"/>
<evidence type="ECO:0000313" key="2">
    <source>
        <dbReference type="Proteomes" id="UP000299084"/>
    </source>
</evidence>
<dbReference type="Proteomes" id="UP000299084">
    <property type="component" value="Unassembled WGS sequence"/>
</dbReference>
<name>A0A5N4CBG2_CAMDR</name>
<evidence type="ECO:0000313" key="1">
    <source>
        <dbReference type="EMBL" id="KAB1256263.1"/>
    </source>
</evidence>
<reference evidence="1 2" key="1">
    <citation type="journal article" date="2019" name="Mol. Ecol. Resour.">
        <title>Improving Illumina assemblies with Hi-C and long reads: an example with the North African dromedary.</title>
        <authorList>
            <person name="Elbers J.P."/>
            <person name="Rogers M.F."/>
            <person name="Perelman P.L."/>
            <person name="Proskuryakova A.A."/>
            <person name="Serdyukova N.A."/>
            <person name="Johnson W.E."/>
            <person name="Horin P."/>
            <person name="Corander J."/>
            <person name="Murphy D."/>
            <person name="Burger P.A."/>
        </authorList>
    </citation>
    <scope>NUCLEOTIDE SEQUENCE [LARGE SCALE GENOMIC DNA]</scope>
    <source>
        <strain evidence="1">Drom800</strain>
        <tissue evidence="1">Blood</tissue>
    </source>
</reference>
<sequence length="51" mass="5286">MCLGLSPLRAGCSELIPARPQCADPNRAVPSVLTASYPSGALTSYNSVHGR</sequence>
<keyword evidence="2" id="KW-1185">Reference proteome</keyword>
<proteinExistence type="predicted"/>
<gene>
    <name evidence="1" type="ORF">Cadr_000027719</name>
</gene>
<organism evidence="1 2">
    <name type="scientific">Camelus dromedarius</name>
    <name type="common">Dromedary</name>
    <name type="synonym">Arabian camel</name>
    <dbReference type="NCBI Taxonomy" id="9838"/>
    <lineage>
        <taxon>Eukaryota</taxon>
        <taxon>Metazoa</taxon>
        <taxon>Chordata</taxon>
        <taxon>Craniata</taxon>
        <taxon>Vertebrata</taxon>
        <taxon>Euteleostomi</taxon>
        <taxon>Mammalia</taxon>
        <taxon>Eutheria</taxon>
        <taxon>Laurasiatheria</taxon>
        <taxon>Artiodactyla</taxon>
        <taxon>Tylopoda</taxon>
        <taxon>Camelidae</taxon>
        <taxon>Camelus</taxon>
    </lineage>
</organism>
<dbReference type="EMBL" id="JWIN03000030">
    <property type="protein sequence ID" value="KAB1256263.1"/>
    <property type="molecule type" value="Genomic_DNA"/>
</dbReference>
<accession>A0A5N4CBG2</accession>